<dbReference type="Gene3D" id="2.40.40.10">
    <property type="entry name" value="RlpA-like domain"/>
    <property type="match status" value="1"/>
</dbReference>
<name>A0A261Y4F0_9FUNG</name>
<dbReference type="Proteomes" id="UP000242875">
    <property type="component" value="Unassembled WGS sequence"/>
</dbReference>
<dbReference type="PROSITE" id="PS50842">
    <property type="entry name" value="EXPANSIN_EG45"/>
    <property type="match status" value="1"/>
</dbReference>
<evidence type="ECO:0000259" key="1">
    <source>
        <dbReference type="PROSITE" id="PS50842"/>
    </source>
</evidence>
<comment type="caution">
    <text evidence="2">The sequence shown here is derived from an EMBL/GenBank/DDBJ whole genome shotgun (WGS) entry which is preliminary data.</text>
</comment>
<proteinExistence type="predicted"/>
<dbReference type="InterPro" id="IPR007112">
    <property type="entry name" value="Expansin/allergen_DPBB_dom"/>
</dbReference>
<evidence type="ECO:0000313" key="2">
    <source>
        <dbReference type="EMBL" id="OZJ05481.1"/>
    </source>
</evidence>
<evidence type="ECO:0000313" key="3">
    <source>
        <dbReference type="Proteomes" id="UP000242875"/>
    </source>
</evidence>
<dbReference type="InterPro" id="IPR036908">
    <property type="entry name" value="RlpA-like_sf"/>
</dbReference>
<sequence length="220" mass="23733">MYQPHNGTASITHYDLSTSGPPACGCVANMTKYPMAAMNQNAYGATSNAGPGPACGQCYNVTIFAAISTHYNVTNPPSIVVKIGDECPNDRGNAQWCAQTDTTPNHYGTFMHFDFAQQTLPPNFWPNPPNVTSDLGEWWGNYTEVDCKYWAGYNDSTALGAATKDDCCPANPMINGNYCPFQDGKPYNGTELVPSEQISGGARVEIGWGLVVTGLVWLLL</sequence>
<dbReference type="SUPFAM" id="SSF50685">
    <property type="entry name" value="Barwin-like endoglucanases"/>
    <property type="match status" value="1"/>
</dbReference>
<dbReference type="EMBL" id="MVBO01000015">
    <property type="protein sequence ID" value="OZJ05481.1"/>
    <property type="molecule type" value="Genomic_DNA"/>
</dbReference>
<gene>
    <name evidence="2" type="ORF">BZG36_01628</name>
</gene>
<reference evidence="2 3" key="1">
    <citation type="journal article" date="2017" name="Mycologia">
        <title>Bifiguratus adelaidae, gen. et sp. nov., a new member of Mucoromycotina in endophytic and soil-dwelling habitats.</title>
        <authorList>
            <person name="Torres-Cruz T.J."/>
            <person name="Billingsley Tobias T.L."/>
            <person name="Almatruk M."/>
            <person name="Hesse C."/>
            <person name="Kuske C.R."/>
            <person name="Desiro A."/>
            <person name="Benucci G.M."/>
            <person name="Bonito G."/>
            <person name="Stajich J.E."/>
            <person name="Dunlap C."/>
            <person name="Arnold A.E."/>
            <person name="Porras-Alfaro A."/>
        </authorList>
    </citation>
    <scope>NUCLEOTIDE SEQUENCE [LARGE SCALE GENOMIC DNA]</scope>
    <source>
        <strain evidence="2 3">AZ0501</strain>
    </source>
</reference>
<protein>
    <recommendedName>
        <fullName evidence="1">Expansin-like EG45 domain-containing protein</fullName>
    </recommendedName>
</protein>
<feature type="domain" description="Expansin-like EG45" evidence="1">
    <location>
        <begin position="21"/>
        <end position="152"/>
    </location>
</feature>
<dbReference type="Pfam" id="PF22514">
    <property type="entry name" value="EXPB1_D1"/>
    <property type="match status" value="1"/>
</dbReference>
<dbReference type="OrthoDB" id="5823761at2759"/>
<keyword evidence="3" id="KW-1185">Reference proteome</keyword>
<dbReference type="AlphaFoldDB" id="A0A261Y4F0"/>
<dbReference type="CDD" id="cd22278">
    <property type="entry name" value="DPBB_GH45_endoglucanase"/>
    <property type="match status" value="1"/>
</dbReference>
<organism evidence="2 3">
    <name type="scientific">Bifiguratus adelaidae</name>
    <dbReference type="NCBI Taxonomy" id="1938954"/>
    <lineage>
        <taxon>Eukaryota</taxon>
        <taxon>Fungi</taxon>
        <taxon>Fungi incertae sedis</taxon>
        <taxon>Mucoromycota</taxon>
        <taxon>Mucoromycotina</taxon>
        <taxon>Endogonomycetes</taxon>
        <taxon>Endogonales</taxon>
        <taxon>Endogonales incertae sedis</taxon>
        <taxon>Bifiguratus</taxon>
    </lineage>
</organism>
<accession>A0A261Y4F0</accession>